<evidence type="ECO:0000259" key="8">
    <source>
        <dbReference type="Pfam" id="PF00107"/>
    </source>
</evidence>
<dbReference type="FunFam" id="3.40.50.720:FF:000003">
    <property type="entry name" value="S-(hydroxymethyl)glutathione dehydrogenase"/>
    <property type="match status" value="1"/>
</dbReference>
<dbReference type="Pfam" id="PF08240">
    <property type="entry name" value="ADH_N"/>
    <property type="match status" value="1"/>
</dbReference>
<evidence type="ECO:0000256" key="7">
    <source>
        <dbReference type="ARBA" id="ARBA00060764"/>
    </source>
</evidence>
<keyword evidence="5" id="KW-0560">Oxidoreductase</keyword>
<dbReference type="SUPFAM" id="SSF50129">
    <property type="entry name" value="GroES-like"/>
    <property type="match status" value="1"/>
</dbReference>
<dbReference type="InterPro" id="IPR013149">
    <property type="entry name" value="ADH-like_C"/>
</dbReference>
<sequence>MSPQVITCKAAVCWGAGEPAEVEEIEVDPPKAGEVRVKLLCASLCRSDIICRYGYQMTPNEFRYDAIHFCREIESIGEGVTDLNVGDVVIPAYLGECKLCENCLSGKTNLCFKYPIPMNGLMPDGTSRMRAKGQTLYQFLGCSTWAEYGVINTNYVVKIDPKLPLAHASFISCGFSTGFGATWKEAKVEKGSSVAVFGLGTVGLGAVEGARVSGATKIIGIDKNGMKKEKGEAFGMTDFINPEEYDKPTSEVIKDLTGGLGVDYAFECTGFTPLVNEVLESTKVGKGAAFVIGTGNSKTVELNFVTLLTGRSLKGSIFGGIKPKTDLGFVIDKCMNKVNPLDNYQFAVVTYLALQSNAHLSLLPISIEQEINLDELLTHEVSLEEVNKSFELLKQPDCVKVLINI</sequence>
<dbReference type="GO" id="GO:0008270">
    <property type="term" value="F:zinc ion binding"/>
    <property type="evidence" value="ECO:0007669"/>
    <property type="project" value="TreeGrafter"/>
</dbReference>
<proteinExistence type="inferred from homology"/>
<feature type="domain" description="Alcohol dehydrogenase-like N-terminal" evidence="9">
    <location>
        <begin position="32"/>
        <end position="160"/>
    </location>
</feature>
<keyword evidence="3" id="KW-0479">Metal-binding</keyword>
<gene>
    <name evidence="10" type="ORF">RJ641_033537</name>
</gene>
<keyword evidence="6" id="KW-0520">NAD</keyword>
<evidence type="ECO:0000256" key="5">
    <source>
        <dbReference type="ARBA" id="ARBA00023002"/>
    </source>
</evidence>
<evidence type="ECO:0000256" key="4">
    <source>
        <dbReference type="ARBA" id="ARBA00022833"/>
    </source>
</evidence>
<evidence type="ECO:0000259" key="9">
    <source>
        <dbReference type="Pfam" id="PF08240"/>
    </source>
</evidence>
<evidence type="ECO:0000313" key="10">
    <source>
        <dbReference type="EMBL" id="KAK6936507.1"/>
    </source>
</evidence>
<evidence type="ECO:0000256" key="1">
    <source>
        <dbReference type="ARBA" id="ARBA00001947"/>
    </source>
</evidence>
<organism evidence="10 11">
    <name type="scientific">Dillenia turbinata</name>
    <dbReference type="NCBI Taxonomy" id="194707"/>
    <lineage>
        <taxon>Eukaryota</taxon>
        <taxon>Viridiplantae</taxon>
        <taxon>Streptophyta</taxon>
        <taxon>Embryophyta</taxon>
        <taxon>Tracheophyta</taxon>
        <taxon>Spermatophyta</taxon>
        <taxon>Magnoliopsida</taxon>
        <taxon>eudicotyledons</taxon>
        <taxon>Gunneridae</taxon>
        <taxon>Pentapetalae</taxon>
        <taxon>Dilleniales</taxon>
        <taxon>Dilleniaceae</taxon>
        <taxon>Dillenia</taxon>
    </lineage>
</organism>
<protein>
    <submittedName>
        <fullName evidence="10">Alcohol dehydrogenase, N-terminal</fullName>
    </submittedName>
</protein>
<dbReference type="GO" id="GO:0005829">
    <property type="term" value="C:cytosol"/>
    <property type="evidence" value="ECO:0007669"/>
    <property type="project" value="TreeGrafter"/>
</dbReference>
<dbReference type="EMBL" id="JBAMMX010000007">
    <property type="protein sequence ID" value="KAK6936507.1"/>
    <property type="molecule type" value="Genomic_DNA"/>
</dbReference>
<dbReference type="SUPFAM" id="SSF51735">
    <property type="entry name" value="NAD(P)-binding Rossmann-fold domains"/>
    <property type="match status" value="1"/>
</dbReference>
<dbReference type="InterPro" id="IPR036291">
    <property type="entry name" value="NAD(P)-bd_dom_sf"/>
</dbReference>
<dbReference type="Gene3D" id="3.40.50.720">
    <property type="entry name" value="NAD(P)-binding Rossmann-like Domain"/>
    <property type="match status" value="1"/>
</dbReference>
<comment type="caution">
    <text evidence="10">The sequence shown here is derived from an EMBL/GenBank/DDBJ whole genome shotgun (WGS) entry which is preliminary data.</text>
</comment>
<dbReference type="InterPro" id="IPR011032">
    <property type="entry name" value="GroES-like_sf"/>
</dbReference>
<name>A0AAN8VZT5_9MAGN</name>
<comment type="similarity">
    <text evidence="7">Belongs to the zinc-containing alcohol dehydrogenase family. Class-IV subfamily.</text>
</comment>
<dbReference type="FunFam" id="3.90.180.10:FF:000067">
    <property type="entry name" value="alcohol dehydrogenase 1-like isoform X1"/>
    <property type="match status" value="1"/>
</dbReference>
<dbReference type="Proteomes" id="UP001370490">
    <property type="component" value="Unassembled WGS sequence"/>
</dbReference>
<keyword evidence="11" id="KW-1185">Reference proteome</keyword>
<dbReference type="PANTHER" id="PTHR43880:SF38">
    <property type="entry name" value="ALCOHOL DEHYDROGENASE-RELATED"/>
    <property type="match status" value="1"/>
</dbReference>
<comment type="cofactor">
    <cofactor evidence="1">
        <name>Zn(2+)</name>
        <dbReference type="ChEBI" id="CHEBI:29105"/>
    </cofactor>
</comment>
<dbReference type="PANTHER" id="PTHR43880">
    <property type="entry name" value="ALCOHOL DEHYDROGENASE"/>
    <property type="match status" value="1"/>
</dbReference>
<dbReference type="GO" id="GO:0046294">
    <property type="term" value="P:formaldehyde catabolic process"/>
    <property type="evidence" value="ECO:0007669"/>
    <property type="project" value="TreeGrafter"/>
</dbReference>
<accession>A0AAN8VZT5</accession>
<dbReference type="Gene3D" id="3.90.180.10">
    <property type="entry name" value="Medium-chain alcohol dehydrogenases, catalytic domain"/>
    <property type="match status" value="1"/>
</dbReference>
<feature type="domain" description="Alcohol dehydrogenase-like C-terminal" evidence="8">
    <location>
        <begin position="202"/>
        <end position="320"/>
    </location>
</feature>
<dbReference type="InterPro" id="IPR013154">
    <property type="entry name" value="ADH-like_N"/>
</dbReference>
<dbReference type="Pfam" id="PF00107">
    <property type="entry name" value="ADH_zinc_N"/>
    <property type="match status" value="1"/>
</dbReference>
<evidence type="ECO:0000313" key="11">
    <source>
        <dbReference type="Proteomes" id="UP001370490"/>
    </source>
</evidence>
<evidence type="ECO:0000256" key="2">
    <source>
        <dbReference type="ARBA" id="ARBA00011738"/>
    </source>
</evidence>
<keyword evidence="4" id="KW-0862">Zinc</keyword>
<dbReference type="CDD" id="cd08277">
    <property type="entry name" value="liver_alcohol_DH_like"/>
    <property type="match status" value="1"/>
</dbReference>
<reference evidence="10 11" key="1">
    <citation type="submission" date="2023-12" db="EMBL/GenBank/DDBJ databases">
        <title>A high-quality genome assembly for Dillenia turbinata (Dilleniales).</title>
        <authorList>
            <person name="Chanderbali A."/>
        </authorList>
    </citation>
    <scope>NUCLEOTIDE SEQUENCE [LARGE SCALE GENOMIC DNA]</scope>
    <source>
        <strain evidence="10">LSX21</strain>
        <tissue evidence="10">Leaf</tissue>
    </source>
</reference>
<dbReference type="GO" id="GO:0051903">
    <property type="term" value="F:S-(hydroxymethyl)glutathione dehydrogenase [NAD(P)+] activity"/>
    <property type="evidence" value="ECO:0007669"/>
    <property type="project" value="TreeGrafter"/>
</dbReference>
<dbReference type="AlphaFoldDB" id="A0AAN8VZT5"/>
<evidence type="ECO:0000256" key="6">
    <source>
        <dbReference type="ARBA" id="ARBA00023027"/>
    </source>
</evidence>
<comment type="subunit">
    <text evidence="2">Homodimer.</text>
</comment>
<evidence type="ECO:0000256" key="3">
    <source>
        <dbReference type="ARBA" id="ARBA00022723"/>
    </source>
</evidence>